<keyword evidence="2" id="KW-1185">Reference proteome</keyword>
<protein>
    <submittedName>
        <fullName evidence="1">Low molecular weight phosphotyrosine protein phosphatase</fullName>
    </submittedName>
</protein>
<gene>
    <name evidence="1" type="ordered locus">M5M_12650</name>
</gene>
<dbReference type="KEGG" id="saga:M5M_12650"/>
<dbReference type="Proteomes" id="UP000000466">
    <property type="component" value="Chromosome"/>
</dbReference>
<dbReference type="AlphaFoldDB" id="K4L0M4"/>
<organism evidence="1 2">
    <name type="scientific">Simiduia agarivorans (strain DSM 21679 / JCM 13881 / BCRC 17597 / SA1)</name>
    <dbReference type="NCBI Taxonomy" id="1117647"/>
    <lineage>
        <taxon>Bacteria</taxon>
        <taxon>Pseudomonadati</taxon>
        <taxon>Pseudomonadota</taxon>
        <taxon>Gammaproteobacteria</taxon>
        <taxon>Cellvibrionales</taxon>
        <taxon>Cellvibrionaceae</taxon>
        <taxon>Simiduia</taxon>
    </lineage>
</organism>
<evidence type="ECO:0000313" key="2">
    <source>
        <dbReference type="Proteomes" id="UP000000466"/>
    </source>
</evidence>
<evidence type="ECO:0000313" key="1">
    <source>
        <dbReference type="EMBL" id="AFU99682.1"/>
    </source>
</evidence>
<dbReference type="RefSeq" id="WP_015047846.1">
    <property type="nucleotide sequence ID" value="NC_018868.3"/>
</dbReference>
<proteinExistence type="predicted"/>
<dbReference type="EMBL" id="CP003746">
    <property type="protein sequence ID" value="AFU99682.1"/>
    <property type="molecule type" value="Genomic_DNA"/>
</dbReference>
<accession>K4L0M4</accession>
<dbReference type="Pfam" id="PF14085">
    <property type="entry name" value="DUF4265"/>
    <property type="match status" value="1"/>
</dbReference>
<dbReference type="InterPro" id="IPR025361">
    <property type="entry name" value="DUF4265"/>
</dbReference>
<dbReference type="STRING" id="1117647.M5M_12650"/>
<dbReference type="OrthoDB" id="5733460at2"/>
<reference evidence="1 2" key="1">
    <citation type="journal article" date="2013" name="Genome Announc.">
        <title>Complete genome sequence of Simiduia agarivorans SA1(T), a marine bacterium able to degrade a variety of polysaccharides.</title>
        <authorList>
            <person name="Lin S.Y."/>
            <person name="Shieh W.Y."/>
            <person name="Chen J.S."/>
            <person name="Tang S.L."/>
        </authorList>
    </citation>
    <scope>NUCLEOTIDE SEQUENCE [LARGE SCALE GENOMIC DNA]</scope>
    <source>
        <strain evidence="2">DSM 21679 / JCM 13881 / BCRC 17597 / SA1</strain>
    </source>
</reference>
<dbReference type="eggNOG" id="ENOG502ZYN9">
    <property type="taxonomic scope" value="Bacteria"/>
</dbReference>
<dbReference type="HOGENOM" id="CLU_139790_0_0_6"/>
<name>K4L0M4_SIMAS</name>
<sequence>MDSITEIEMFAGYNPAGQPVAEKLQAVKTDEGYRLVRSPAFIKGLASGDLIRLDEASGEFDIVRRSGNLCVRVFSQQDTAGFEEALTSELEKLGGELELHSPRMLVYKVHVSLGFKAIEAILEQQVPADAQWLYGNVYDPADGQTPLNWWLELEE</sequence>